<dbReference type="GO" id="GO:0003824">
    <property type="term" value="F:catalytic activity"/>
    <property type="evidence" value="ECO:0007669"/>
    <property type="project" value="InterPro"/>
</dbReference>
<dbReference type="Gene3D" id="3.30.428.10">
    <property type="entry name" value="HIT-like"/>
    <property type="match status" value="1"/>
</dbReference>
<dbReference type="SUPFAM" id="SSF54197">
    <property type="entry name" value="HIT-like"/>
    <property type="match status" value="1"/>
</dbReference>
<gene>
    <name evidence="3" type="ORF">DN062_06825</name>
</gene>
<accession>A0A364NN94</accession>
<evidence type="ECO:0000256" key="1">
    <source>
        <dbReference type="PROSITE-ProRule" id="PRU00464"/>
    </source>
</evidence>
<name>A0A364NN94_9GAMM</name>
<dbReference type="InterPro" id="IPR026026">
    <property type="entry name" value="HIT_Hint"/>
</dbReference>
<organism evidence="3 4">
    <name type="scientific">Nitrincola tibetensis</name>
    <dbReference type="NCBI Taxonomy" id="2219697"/>
    <lineage>
        <taxon>Bacteria</taxon>
        <taxon>Pseudomonadati</taxon>
        <taxon>Pseudomonadota</taxon>
        <taxon>Gammaproteobacteria</taxon>
        <taxon>Oceanospirillales</taxon>
        <taxon>Oceanospirillaceae</taxon>
        <taxon>Nitrincola</taxon>
    </lineage>
</organism>
<dbReference type="OrthoDB" id="9799145at2"/>
<dbReference type="PROSITE" id="PS51084">
    <property type="entry name" value="HIT_2"/>
    <property type="match status" value="1"/>
</dbReference>
<evidence type="ECO:0000313" key="4">
    <source>
        <dbReference type="Proteomes" id="UP000250744"/>
    </source>
</evidence>
<proteinExistence type="predicted"/>
<comment type="caution">
    <text evidence="3">The sequence shown here is derived from an EMBL/GenBank/DDBJ whole genome shotgun (WGS) entry which is preliminary data.</text>
</comment>
<evidence type="ECO:0000313" key="3">
    <source>
        <dbReference type="EMBL" id="RAU18482.1"/>
    </source>
</evidence>
<dbReference type="Proteomes" id="UP000250744">
    <property type="component" value="Unassembled WGS sequence"/>
</dbReference>
<feature type="domain" description="HIT" evidence="2">
    <location>
        <begin position="7"/>
        <end position="109"/>
    </location>
</feature>
<evidence type="ECO:0000259" key="2">
    <source>
        <dbReference type="PROSITE" id="PS51084"/>
    </source>
</evidence>
<keyword evidence="4" id="KW-1185">Reference proteome</keyword>
<dbReference type="Pfam" id="PF01230">
    <property type="entry name" value="HIT"/>
    <property type="match status" value="1"/>
</dbReference>
<protein>
    <submittedName>
        <fullName evidence="3">HIT family protein</fullName>
    </submittedName>
</protein>
<dbReference type="RefSeq" id="WP_112158587.1">
    <property type="nucleotide sequence ID" value="NZ_QKRX01000004.1"/>
</dbReference>
<reference evidence="3 4" key="1">
    <citation type="submission" date="2018-06" db="EMBL/GenBank/DDBJ databases">
        <title>Nitrincola tibetense sp. nov., isolated from Lake XuguoCo on Tibetan Plateau.</title>
        <authorList>
            <person name="Xing P."/>
        </authorList>
    </citation>
    <scope>NUCLEOTIDE SEQUENCE [LARGE SCALE GENOMIC DNA]</scope>
    <source>
        <strain evidence="4">xg18</strain>
    </source>
</reference>
<sequence>MDELELEFELHPRLEADTLIMGDFPLCRVLLMNDSHFPWFILVPRRAGVSEIYHLSEEDQIQLLKESSVLSQVLADSFSARKMNVAALGNVVHQLHVHHVVRYEDDVAWPAPIWGVIDANPYSDEEVESIRQRIHTLLEGEMSFVPF</sequence>
<dbReference type="InterPro" id="IPR011146">
    <property type="entry name" value="HIT-like"/>
</dbReference>
<dbReference type="InterPro" id="IPR036265">
    <property type="entry name" value="HIT-like_sf"/>
</dbReference>
<comment type="caution">
    <text evidence="1">Lacks conserved residue(s) required for the propagation of feature annotation.</text>
</comment>
<dbReference type="EMBL" id="QKRX01000004">
    <property type="protein sequence ID" value="RAU18482.1"/>
    <property type="molecule type" value="Genomic_DNA"/>
</dbReference>
<dbReference type="AlphaFoldDB" id="A0A364NN94"/>
<dbReference type="PIRSF" id="PIRSF000714">
    <property type="entry name" value="HIT"/>
    <property type="match status" value="1"/>
</dbReference>